<feature type="signal peptide" evidence="1">
    <location>
        <begin position="1"/>
        <end position="23"/>
    </location>
</feature>
<keyword evidence="1" id="KW-0732">Signal</keyword>
<evidence type="ECO:0000256" key="1">
    <source>
        <dbReference type="SAM" id="SignalP"/>
    </source>
</evidence>
<protein>
    <submittedName>
        <fullName evidence="2">Heme-binding protein</fullName>
    </submittedName>
</protein>
<evidence type="ECO:0000313" key="2">
    <source>
        <dbReference type="EMBL" id="QBK03588.1"/>
    </source>
</evidence>
<dbReference type="PANTHER" id="PTHR34309:SF10">
    <property type="entry name" value="SLR1406 PROTEIN"/>
    <property type="match status" value="1"/>
</dbReference>
<feature type="chain" id="PRO_5020656222" evidence="1">
    <location>
        <begin position="24"/>
        <end position="168"/>
    </location>
</feature>
<dbReference type="InterPro" id="IPR005624">
    <property type="entry name" value="PduO/GlcC-like"/>
</dbReference>
<organism evidence="2 3">
    <name type="scientific">Hylemonella gracilis</name>
    <dbReference type="NCBI Taxonomy" id="80880"/>
    <lineage>
        <taxon>Bacteria</taxon>
        <taxon>Pseudomonadati</taxon>
        <taxon>Pseudomonadota</taxon>
        <taxon>Betaproteobacteria</taxon>
        <taxon>Burkholderiales</taxon>
        <taxon>Comamonadaceae</taxon>
        <taxon>Hylemonella</taxon>
    </lineage>
</organism>
<dbReference type="SUPFAM" id="SSF143744">
    <property type="entry name" value="GlcG-like"/>
    <property type="match status" value="1"/>
</dbReference>
<dbReference type="InterPro" id="IPR052517">
    <property type="entry name" value="GlcG_carb_metab_protein"/>
</dbReference>
<dbReference type="Gene3D" id="3.30.450.150">
    <property type="entry name" value="Haem-degrading domain"/>
    <property type="match status" value="1"/>
</dbReference>
<accession>A0A4P6UEJ3</accession>
<dbReference type="InterPro" id="IPR038084">
    <property type="entry name" value="PduO/GlcC-like_sf"/>
</dbReference>
<dbReference type="Proteomes" id="UP000292939">
    <property type="component" value="Chromosome"/>
</dbReference>
<sequence length="168" mass="17025">MKRSRTWLVLLLTLALEPLAVPAATPATFQVRLLTPETALVAAQAALAACRKAGYQVAVAVVDRAGVTQVLLRDRLAGAHTVEVAPRKAWTAASLKIPTSAFATETQTGKPLSGLRALPQFMAVGGGLPIEGGGSLLGGIGVSGAPGGDADEACAAAGVRAISDELEF</sequence>
<dbReference type="RefSeq" id="WP_131277347.1">
    <property type="nucleotide sequence ID" value="NZ_CP031395.1"/>
</dbReference>
<dbReference type="Pfam" id="PF03928">
    <property type="entry name" value="HbpS-like"/>
    <property type="match status" value="1"/>
</dbReference>
<dbReference type="PANTHER" id="PTHR34309">
    <property type="entry name" value="SLR1406 PROTEIN"/>
    <property type="match status" value="1"/>
</dbReference>
<dbReference type="AlphaFoldDB" id="A0A4P6UEJ3"/>
<name>A0A4P6UEJ3_9BURK</name>
<reference evidence="2 3" key="1">
    <citation type="submission" date="2018-07" db="EMBL/GenBank/DDBJ databases">
        <title>Exploring interactions and the metabolic potential of the ultra-small soil bacteria Hylemonella gracilis.</title>
        <authorList>
            <person name="Tyc O."/>
            <person name="Kulkarni P."/>
            <person name="Gawehns F."/>
            <person name="Hundscheid M."/>
            <person name="Zweers H."/>
            <person name="Garbeva P."/>
        </authorList>
    </citation>
    <scope>NUCLEOTIDE SEQUENCE [LARGE SCALE GENOMIC DNA]</scope>
    <source>
        <strain evidence="2 3">NS1</strain>
    </source>
</reference>
<proteinExistence type="predicted"/>
<dbReference type="OrthoDB" id="1684899at2"/>
<dbReference type="KEGG" id="hgr:DW355_01320"/>
<gene>
    <name evidence="2" type="ORF">DW355_01320</name>
</gene>
<dbReference type="EMBL" id="CP031395">
    <property type="protein sequence ID" value="QBK03588.1"/>
    <property type="molecule type" value="Genomic_DNA"/>
</dbReference>
<evidence type="ECO:0000313" key="3">
    <source>
        <dbReference type="Proteomes" id="UP000292939"/>
    </source>
</evidence>